<dbReference type="GO" id="GO:0003700">
    <property type="term" value="F:DNA-binding transcription factor activity"/>
    <property type="evidence" value="ECO:0007669"/>
    <property type="project" value="TreeGrafter"/>
</dbReference>
<name>A0A5M3XBL7_9ACTN</name>
<feature type="domain" description="HTH tetR-type" evidence="4">
    <location>
        <begin position="219"/>
        <end position="279"/>
    </location>
</feature>
<dbReference type="SUPFAM" id="SSF46689">
    <property type="entry name" value="Homeodomain-like"/>
    <property type="match status" value="2"/>
</dbReference>
<accession>A0A5M3XBL7</accession>
<gene>
    <name evidence="5" type="ORF">Aple_009210</name>
</gene>
<dbReference type="OrthoDB" id="3767959at2"/>
<evidence type="ECO:0000313" key="5">
    <source>
        <dbReference type="EMBL" id="GES18026.1"/>
    </source>
</evidence>
<dbReference type="Proteomes" id="UP000377595">
    <property type="component" value="Unassembled WGS sequence"/>
</dbReference>
<dbReference type="Gene3D" id="1.10.357.10">
    <property type="entry name" value="Tetracycline Repressor, domain 2"/>
    <property type="match status" value="2"/>
</dbReference>
<dbReference type="PRINTS" id="PR00455">
    <property type="entry name" value="HTHTETR"/>
</dbReference>
<evidence type="ECO:0000256" key="3">
    <source>
        <dbReference type="SAM" id="MobiDB-lite"/>
    </source>
</evidence>
<evidence type="ECO:0000256" key="1">
    <source>
        <dbReference type="ARBA" id="ARBA00023125"/>
    </source>
</evidence>
<keyword evidence="6" id="KW-1185">Reference proteome</keyword>
<evidence type="ECO:0000256" key="2">
    <source>
        <dbReference type="PROSITE-ProRule" id="PRU00335"/>
    </source>
</evidence>
<keyword evidence="1 2" id="KW-0238">DNA-binding</keyword>
<dbReference type="AlphaFoldDB" id="A0A5M3XBL7"/>
<evidence type="ECO:0000259" key="4">
    <source>
        <dbReference type="PROSITE" id="PS50977"/>
    </source>
</evidence>
<dbReference type="RefSeq" id="WP_155343181.1">
    <property type="nucleotide sequence ID" value="NZ_BAAAHM010000017.1"/>
</dbReference>
<feature type="domain" description="HTH tetR-type" evidence="4">
    <location>
        <begin position="17"/>
        <end position="77"/>
    </location>
</feature>
<dbReference type="GO" id="GO:0000976">
    <property type="term" value="F:transcription cis-regulatory region binding"/>
    <property type="evidence" value="ECO:0007669"/>
    <property type="project" value="TreeGrafter"/>
</dbReference>
<dbReference type="InterPro" id="IPR009057">
    <property type="entry name" value="Homeodomain-like_sf"/>
</dbReference>
<feature type="DNA-binding region" description="H-T-H motif" evidence="2">
    <location>
        <begin position="40"/>
        <end position="59"/>
    </location>
</feature>
<dbReference type="PROSITE" id="PS50977">
    <property type="entry name" value="HTH_TETR_2"/>
    <property type="match status" value="2"/>
</dbReference>
<dbReference type="PANTHER" id="PTHR30055:SF237">
    <property type="entry name" value="TRANSCRIPTIONAL REPRESSOR MCE3R"/>
    <property type="match status" value="1"/>
</dbReference>
<dbReference type="InterPro" id="IPR050109">
    <property type="entry name" value="HTH-type_TetR-like_transc_reg"/>
</dbReference>
<dbReference type="EMBL" id="BLAF01000006">
    <property type="protein sequence ID" value="GES18026.1"/>
    <property type="molecule type" value="Genomic_DNA"/>
</dbReference>
<dbReference type="InterPro" id="IPR001647">
    <property type="entry name" value="HTH_TetR"/>
</dbReference>
<sequence>MDTVAAESSPTRKSRPSNRRAEIARHAGELFSVRGFHAVRMDDIAEASGITARALYRHYENKQALLAHVVRENQQHVIDVLTALAEQPVGSRQSDADLTAVTNAALDSRRLSPLWQRDARHLTTDDYRLVRRQTRWIAATLGELFLKHDRADLSSTVVDIRSWVLVSIISGHGLYDSPLPRARLAGELIAAARRVIDGPPADVPVPDPSAAEQVDRTPAARREQLIWAAARAFRDKGFGGVGNDDVGGQLGIVGPALYRYFDNKADLLVAAVNRLHEWRALEMTRAMRTPCPDEQVLPSIVRGYVRVAIEASELLAVWLTERPYLPDAARERFDRIEADYVSEWQRWLSVARPDLPDTVATSLVKTTKTVIDDCARIQRLQRFPIFPAELTAAALATLGLPAGSPSTG</sequence>
<comment type="caution">
    <text evidence="5">The sequence shown here is derived from an EMBL/GenBank/DDBJ whole genome shotgun (WGS) entry which is preliminary data.</text>
</comment>
<evidence type="ECO:0000313" key="6">
    <source>
        <dbReference type="Proteomes" id="UP000377595"/>
    </source>
</evidence>
<dbReference type="Gene3D" id="1.10.10.60">
    <property type="entry name" value="Homeodomain-like"/>
    <property type="match status" value="2"/>
</dbReference>
<reference evidence="5 6" key="1">
    <citation type="submission" date="2019-10" db="EMBL/GenBank/DDBJ databases">
        <title>Whole genome shotgun sequence of Acrocarpospora pleiomorpha NBRC 16267.</title>
        <authorList>
            <person name="Ichikawa N."/>
            <person name="Kimura A."/>
            <person name="Kitahashi Y."/>
            <person name="Komaki H."/>
            <person name="Oguchi A."/>
        </authorList>
    </citation>
    <scope>NUCLEOTIDE SEQUENCE [LARGE SCALE GENOMIC DNA]</scope>
    <source>
        <strain evidence="5 6">NBRC 16267</strain>
    </source>
</reference>
<dbReference type="Pfam" id="PF00440">
    <property type="entry name" value="TetR_N"/>
    <property type="match status" value="2"/>
</dbReference>
<dbReference type="PANTHER" id="PTHR30055">
    <property type="entry name" value="HTH-TYPE TRANSCRIPTIONAL REGULATOR RUTR"/>
    <property type="match status" value="1"/>
</dbReference>
<protein>
    <submittedName>
        <fullName evidence="5">TetR family transcriptional regulator</fullName>
    </submittedName>
</protein>
<feature type="DNA-binding region" description="H-T-H motif" evidence="2">
    <location>
        <begin position="242"/>
        <end position="261"/>
    </location>
</feature>
<feature type="compositionally biased region" description="Polar residues" evidence="3">
    <location>
        <begin position="1"/>
        <end position="11"/>
    </location>
</feature>
<feature type="region of interest" description="Disordered" evidence="3">
    <location>
        <begin position="1"/>
        <end position="20"/>
    </location>
</feature>
<proteinExistence type="predicted"/>
<organism evidence="5 6">
    <name type="scientific">Acrocarpospora pleiomorpha</name>
    <dbReference type="NCBI Taxonomy" id="90975"/>
    <lineage>
        <taxon>Bacteria</taxon>
        <taxon>Bacillati</taxon>
        <taxon>Actinomycetota</taxon>
        <taxon>Actinomycetes</taxon>
        <taxon>Streptosporangiales</taxon>
        <taxon>Streptosporangiaceae</taxon>
        <taxon>Acrocarpospora</taxon>
    </lineage>
</organism>